<feature type="compositionally biased region" description="Basic and acidic residues" evidence="1">
    <location>
        <begin position="196"/>
        <end position="207"/>
    </location>
</feature>
<evidence type="ECO:0000256" key="1">
    <source>
        <dbReference type="SAM" id="MobiDB-lite"/>
    </source>
</evidence>
<feature type="region of interest" description="Disordered" evidence="1">
    <location>
        <begin position="156"/>
        <end position="219"/>
    </location>
</feature>
<evidence type="ECO:0000313" key="2">
    <source>
        <dbReference type="EMBL" id="TNN47319.1"/>
    </source>
</evidence>
<feature type="region of interest" description="Disordered" evidence="1">
    <location>
        <begin position="115"/>
        <end position="138"/>
    </location>
</feature>
<accession>A0A4Z2G1D0</accession>
<protein>
    <submittedName>
        <fullName evidence="2">Uncharacterized protein</fullName>
    </submittedName>
</protein>
<organism evidence="2 3">
    <name type="scientific">Liparis tanakae</name>
    <name type="common">Tanaka's snailfish</name>
    <dbReference type="NCBI Taxonomy" id="230148"/>
    <lineage>
        <taxon>Eukaryota</taxon>
        <taxon>Metazoa</taxon>
        <taxon>Chordata</taxon>
        <taxon>Craniata</taxon>
        <taxon>Vertebrata</taxon>
        <taxon>Euteleostomi</taxon>
        <taxon>Actinopterygii</taxon>
        <taxon>Neopterygii</taxon>
        <taxon>Teleostei</taxon>
        <taxon>Neoteleostei</taxon>
        <taxon>Acanthomorphata</taxon>
        <taxon>Eupercaria</taxon>
        <taxon>Perciformes</taxon>
        <taxon>Cottioidei</taxon>
        <taxon>Cottales</taxon>
        <taxon>Liparidae</taxon>
        <taxon>Liparis</taxon>
    </lineage>
</organism>
<feature type="compositionally biased region" description="Basic and acidic residues" evidence="1">
    <location>
        <begin position="171"/>
        <end position="186"/>
    </location>
</feature>
<dbReference type="AlphaFoldDB" id="A0A4Z2G1D0"/>
<dbReference type="Proteomes" id="UP000314294">
    <property type="component" value="Unassembled WGS sequence"/>
</dbReference>
<sequence>MFVGVAPISSWSLMMSSVGPVMRDVPVSTTAWQPQGHRVTAPCTATLKDTQGHLEHHLNHLNPIGTTWNHQTSSSLQRTHRSTRRCYLLRKKEKIGSSTTFCAIMLSKTGFPRISARDGYPKPRTPSNFDLTNTEPGSYQDRRALRVHQGYHSYLQGLPGHDAQQVSRPVVDPKRPTVMAERRGVKGLELPADGTQRSEEPVSKTTEKFCSGDPKEISP</sequence>
<proteinExistence type="predicted"/>
<gene>
    <name evidence="2" type="ORF">EYF80_042499</name>
</gene>
<keyword evidence="3" id="KW-1185">Reference proteome</keyword>
<comment type="caution">
    <text evidence="2">The sequence shown here is derived from an EMBL/GenBank/DDBJ whole genome shotgun (WGS) entry which is preliminary data.</text>
</comment>
<reference evidence="2 3" key="1">
    <citation type="submission" date="2019-03" db="EMBL/GenBank/DDBJ databases">
        <title>First draft genome of Liparis tanakae, snailfish: a comprehensive survey of snailfish specific genes.</title>
        <authorList>
            <person name="Kim W."/>
            <person name="Song I."/>
            <person name="Jeong J.-H."/>
            <person name="Kim D."/>
            <person name="Kim S."/>
            <person name="Ryu S."/>
            <person name="Song J.Y."/>
            <person name="Lee S.K."/>
        </authorList>
    </citation>
    <scope>NUCLEOTIDE SEQUENCE [LARGE SCALE GENOMIC DNA]</scope>
    <source>
        <tissue evidence="2">Muscle</tissue>
    </source>
</reference>
<feature type="compositionally biased region" description="Polar residues" evidence="1">
    <location>
        <begin position="125"/>
        <end position="137"/>
    </location>
</feature>
<evidence type="ECO:0000313" key="3">
    <source>
        <dbReference type="Proteomes" id="UP000314294"/>
    </source>
</evidence>
<name>A0A4Z2G1D0_9TELE</name>
<dbReference type="EMBL" id="SRLO01000748">
    <property type="protein sequence ID" value="TNN47319.1"/>
    <property type="molecule type" value="Genomic_DNA"/>
</dbReference>